<dbReference type="AlphaFoldDB" id="A0A9D1K5Z5"/>
<dbReference type="EMBL" id="DVJN01000114">
    <property type="protein sequence ID" value="HIS92530.1"/>
    <property type="molecule type" value="Genomic_DNA"/>
</dbReference>
<protein>
    <submittedName>
        <fullName evidence="3">RNA-binding protein</fullName>
    </submittedName>
</protein>
<accession>A0A9D1K5Z5</accession>
<evidence type="ECO:0000313" key="4">
    <source>
        <dbReference type="Proteomes" id="UP000824140"/>
    </source>
</evidence>
<feature type="domain" description="RNA-binding S4" evidence="2">
    <location>
        <begin position="164"/>
        <end position="226"/>
    </location>
</feature>
<dbReference type="Gene3D" id="3.30.70.330">
    <property type="match status" value="1"/>
</dbReference>
<dbReference type="InterPro" id="IPR040591">
    <property type="entry name" value="RqcP2_RBD"/>
</dbReference>
<reference evidence="3" key="2">
    <citation type="journal article" date="2021" name="PeerJ">
        <title>Extensive microbial diversity within the chicken gut microbiome revealed by metagenomics and culture.</title>
        <authorList>
            <person name="Gilroy R."/>
            <person name="Ravi A."/>
            <person name="Getino M."/>
            <person name="Pursley I."/>
            <person name="Horton D.L."/>
            <person name="Alikhan N.F."/>
            <person name="Baker D."/>
            <person name="Gharbi K."/>
            <person name="Hall N."/>
            <person name="Watson M."/>
            <person name="Adriaenssens E.M."/>
            <person name="Foster-Nyarko E."/>
            <person name="Jarju S."/>
            <person name="Secka A."/>
            <person name="Antonio M."/>
            <person name="Oren A."/>
            <person name="Chaudhuri R.R."/>
            <person name="La Ragione R."/>
            <person name="Hildebrand F."/>
            <person name="Pallen M.J."/>
        </authorList>
    </citation>
    <scope>NUCLEOTIDE SEQUENCE</scope>
    <source>
        <strain evidence="3">13766</strain>
    </source>
</reference>
<keyword evidence="1" id="KW-0694">RNA-binding</keyword>
<dbReference type="SUPFAM" id="SSF55174">
    <property type="entry name" value="Alpha-L RNA-binding motif"/>
    <property type="match status" value="1"/>
</dbReference>
<dbReference type="InterPro" id="IPR002942">
    <property type="entry name" value="S4_RNA-bd"/>
</dbReference>
<dbReference type="Proteomes" id="UP000824140">
    <property type="component" value="Unassembled WGS sequence"/>
</dbReference>
<evidence type="ECO:0000259" key="2">
    <source>
        <dbReference type="SMART" id="SM00363"/>
    </source>
</evidence>
<sequence>MDSYAHLEARLSELAAREGRSRFLEPGAQVALAQRAAREAGVEVALGGGYPGAERVVAAFYRWEPPEDFGVVRLLAQWNGKYGAPGHRDLLGALLGTGVEREMLGDILLCSGCARVFVLEEIAPYLLSNWDSAGRVKLRVCREEGDFEPPEPEGVYLRETVNSPRIDAIVAAGYGLSREQAQRLVRQGMVKRNHLECARADARVEAGDLISVRGYGRLRVEEELGKTRRDRLAVRLFRYSR</sequence>
<dbReference type="InterPro" id="IPR036986">
    <property type="entry name" value="S4_RNA-bd_sf"/>
</dbReference>
<evidence type="ECO:0000313" key="3">
    <source>
        <dbReference type="EMBL" id="HIS92530.1"/>
    </source>
</evidence>
<dbReference type="Pfam" id="PF01479">
    <property type="entry name" value="S4"/>
    <property type="match status" value="1"/>
</dbReference>
<reference evidence="3" key="1">
    <citation type="submission" date="2020-10" db="EMBL/GenBank/DDBJ databases">
        <authorList>
            <person name="Gilroy R."/>
        </authorList>
    </citation>
    <scope>NUCLEOTIDE SEQUENCE</scope>
    <source>
        <strain evidence="3">13766</strain>
    </source>
</reference>
<evidence type="ECO:0000256" key="1">
    <source>
        <dbReference type="PROSITE-ProRule" id="PRU00182"/>
    </source>
</evidence>
<dbReference type="PROSITE" id="PS50889">
    <property type="entry name" value="S4"/>
    <property type="match status" value="1"/>
</dbReference>
<dbReference type="Pfam" id="PF17774">
    <property type="entry name" value="YlmH_RBD"/>
    <property type="match status" value="1"/>
</dbReference>
<name>A0A9D1K5Z5_9FIRM</name>
<organism evidence="3 4">
    <name type="scientific">Candidatus Alectryocaccomicrobium excrementavium</name>
    <dbReference type="NCBI Taxonomy" id="2840668"/>
    <lineage>
        <taxon>Bacteria</taxon>
        <taxon>Bacillati</taxon>
        <taxon>Bacillota</taxon>
        <taxon>Clostridia</taxon>
        <taxon>Candidatus Alectryocaccomicrobium</taxon>
    </lineage>
</organism>
<comment type="caution">
    <text evidence="3">The sequence shown here is derived from an EMBL/GenBank/DDBJ whole genome shotgun (WGS) entry which is preliminary data.</text>
</comment>
<dbReference type="CDD" id="cd00165">
    <property type="entry name" value="S4"/>
    <property type="match status" value="1"/>
</dbReference>
<dbReference type="GO" id="GO:0003723">
    <property type="term" value="F:RNA binding"/>
    <property type="evidence" value="ECO:0007669"/>
    <property type="project" value="UniProtKB-KW"/>
</dbReference>
<dbReference type="Gene3D" id="3.10.290.10">
    <property type="entry name" value="RNA-binding S4 domain"/>
    <property type="match status" value="1"/>
</dbReference>
<dbReference type="SMART" id="SM00363">
    <property type="entry name" value="S4"/>
    <property type="match status" value="1"/>
</dbReference>
<proteinExistence type="predicted"/>
<dbReference type="InterPro" id="IPR012677">
    <property type="entry name" value="Nucleotide-bd_a/b_plait_sf"/>
</dbReference>
<gene>
    <name evidence="3" type="ORF">IAA84_05870</name>
</gene>